<name>A0A2P2N696_RHIMU</name>
<evidence type="ECO:0000313" key="1">
    <source>
        <dbReference type="EMBL" id="MBX37950.1"/>
    </source>
</evidence>
<accession>A0A2P2N696</accession>
<dbReference type="AlphaFoldDB" id="A0A2P2N696"/>
<organism evidence="1">
    <name type="scientific">Rhizophora mucronata</name>
    <name type="common">Asiatic mangrove</name>
    <dbReference type="NCBI Taxonomy" id="61149"/>
    <lineage>
        <taxon>Eukaryota</taxon>
        <taxon>Viridiplantae</taxon>
        <taxon>Streptophyta</taxon>
        <taxon>Embryophyta</taxon>
        <taxon>Tracheophyta</taxon>
        <taxon>Spermatophyta</taxon>
        <taxon>Magnoliopsida</taxon>
        <taxon>eudicotyledons</taxon>
        <taxon>Gunneridae</taxon>
        <taxon>Pentapetalae</taxon>
        <taxon>rosids</taxon>
        <taxon>fabids</taxon>
        <taxon>Malpighiales</taxon>
        <taxon>Rhizophoraceae</taxon>
        <taxon>Rhizophora</taxon>
    </lineage>
</organism>
<proteinExistence type="predicted"/>
<reference evidence="1" key="1">
    <citation type="submission" date="2018-02" db="EMBL/GenBank/DDBJ databases">
        <title>Rhizophora mucronata_Transcriptome.</title>
        <authorList>
            <person name="Meera S.P."/>
            <person name="Sreeshan A."/>
            <person name="Augustine A."/>
        </authorList>
    </citation>
    <scope>NUCLEOTIDE SEQUENCE</scope>
    <source>
        <tissue evidence="1">Leaf</tissue>
    </source>
</reference>
<sequence>MKLLAFSFGHQDVLFALFFFFFLVGESLGMADPKCVKRYVFGF</sequence>
<protein>
    <submittedName>
        <fullName evidence="1">Uncharacterized protein</fullName>
    </submittedName>
</protein>
<dbReference type="EMBL" id="GGEC01057466">
    <property type="protein sequence ID" value="MBX37950.1"/>
    <property type="molecule type" value="Transcribed_RNA"/>
</dbReference>